<dbReference type="Gene3D" id="3.40.50.1980">
    <property type="entry name" value="Nitrogenase molybdenum iron protein domain"/>
    <property type="match status" value="2"/>
</dbReference>
<evidence type="ECO:0000256" key="3">
    <source>
        <dbReference type="ARBA" id="ARBA00022729"/>
    </source>
</evidence>
<dbReference type="Pfam" id="PF01297">
    <property type="entry name" value="ZnuA"/>
    <property type="match status" value="1"/>
</dbReference>
<dbReference type="GO" id="GO:0046872">
    <property type="term" value="F:metal ion binding"/>
    <property type="evidence" value="ECO:0007669"/>
    <property type="project" value="InterPro"/>
</dbReference>
<gene>
    <name evidence="4" type="primary">znuA_13</name>
    <name evidence="4" type="ORF">SDC9_44432</name>
</gene>
<keyword evidence="3" id="KW-0732">Signal</keyword>
<reference evidence="4" key="1">
    <citation type="submission" date="2019-08" db="EMBL/GenBank/DDBJ databases">
        <authorList>
            <person name="Kucharzyk K."/>
            <person name="Murdoch R.W."/>
            <person name="Higgins S."/>
            <person name="Loffler F."/>
        </authorList>
    </citation>
    <scope>NUCLEOTIDE SEQUENCE</scope>
</reference>
<dbReference type="AlphaFoldDB" id="A0A644W6K4"/>
<sequence>MRTRILVIFALLSSALLFGSGTKEATDRDSKPVVVVSILPHAYFVDQLTQGLVEVVTLVGEGQNPHSYEPSPSQMAQLAKAKLWILSGTDFELALRQKVTGLYPNLVVVDGTRGMTFRMIEEHDHEAEGHDEHDDGHDLNIDRHTWLGHEQVKVLLANTKEALLPVLSAESKAVVESRYQDQISKIDVLFASLTDQLEPLAGSTVFVYHNSFGYFLDSFSIAQEAVETGGKEPTAKALSALIEKAKAQQPKVIFVQKQFPVASAKTVAEAVGAEVVSLDPLAYNWMESIQTMADALMKVR</sequence>
<dbReference type="InterPro" id="IPR050492">
    <property type="entry name" value="Bact_metal-bind_prot9"/>
</dbReference>
<protein>
    <submittedName>
        <fullName evidence="4">High-affinity zinc uptake system protein ZnuA</fullName>
    </submittedName>
</protein>
<dbReference type="SUPFAM" id="SSF53807">
    <property type="entry name" value="Helical backbone' metal receptor"/>
    <property type="match status" value="1"/>
</dbReference>
<name>A0A644W6K4_9ZZZZ</name>
<dbReference type="PANTHER" id="PTHR42953">
    <property type="entry name" value="HIGH-AFFINITY ZINC UPTAKE SYSTEM PROTEIN ZNUA-RELATED"/>
    <property type="match status" value="1"/>
</dbReference>
<dbReference type="PANTHER" id="PTHR42953:SF3">
    <property type="entry name" value="HIGH-AFFINITY ZINC UPTAKE SYSTEM PROTEIN ZNUA"/>
    <property type="match status" value="1"/>
</dbReference>
<dbReference type="InterPro" id="IPR006127">
    <property type="entry name" value="ZnuA-like"/>
</dbReference>
<evidence type="ECO:0000256" key="1">
    <source>
        <dbReference type="ARBA" id="ARBA00011028"/>
    </source>
</evidence>
<evidence type="ECO:0000313" key="4">
    <source>
        <dbReference type="EMBL" id="MPL98232.1"/>
    </source>
</evidence>
<organism evidence="4">
    <name type="scientific">bioreactor metagenome</name>
    <dbReference type="NCBI Taxonomy" id="1076179"/>
    <lineage>
        <taxon>unclassified sequences</taxon>
        <taxon>metagenomes</taxon>
        <taxon>ecological metagenomes</taxon>
    </lineage>
</organism>
<keyword evidence="2" id="KW-0813">Transport</keyword>
<accession>A0A644W6K4</accession>
<evidence type="ECO:0000256" key="2">
    <source>
        <dbReference type="ARBA" id="ARBA00022448"/>
    </source>
</evidence>
<proteinExistence type="inferred from homology"/>
<comment type="caution">
    <text evidence="4">The sequence shown here is derived from an EMBL/GenBank/DDBJ whole genome shotgun (WGS) entry which is preliminary data.</text>
</comment>
<comment type="similarity">
    <text evidence="1">Belongs to the bacterial solute-binding protein 9 family.</text>
</comment>
<dbReference type="EMBL" id="VSSQ01000597">
    <property type="protein sequence ID" value="MPL98232.1"/>
    <property type="molecule type" value="Genomic_DNA"/>
</dbReference>
<dbReference type="GO" id="GO:0030001">
    <property type="term" value="P:metal ion transport"/>
    <property type="evidence" value="ECO:0007669"/>
    <property type="project" value="InterPro"/>
</dbReference>